<evidence type="ECO:0000313" key="4">
    <source>
        <dbReference type="EMBL" id="KKL45198.1"/>
    </source>
</evidence>
<keyword evidence="2" id="KW-0812">Transmembrane</keyword>
<evidence type="ECO:0000259" key="3">
    <source>
        <dbReference type="Pfam" id="PF00122"/>
    </source>
</evidence>
<dbReference type="Gene3D" id="2.70.150.10">
    <property type="entry name" value="Calcium-transporting ATPase, cytoplasmic transduction domain A"/>
    <property type="match status" value="1"/>
</dbReference>
<dbReference type="EMBL" id="LAZR01034478">
    <property type="protein sequence ID" value="KKL45198.1"/>
    <property type="molecule type" value="Genomic_DNA"/>
</dbReference>
<dbReference type="GO" id="GO:0016020">
    <property type="term" value="C:membrane"/>
    <property type="evidence" value="ECO:0007669"/>
    <property type="project" value="TreeGrafter"/>
</dbReference>
<reference evidence="4" key="1">
    <citation type="journal article" date="2015" name="Nature">
        <title>Complex archaea that bridge the gap between prokaryotes and eukaryotes.</title>
        <authorList>
            <person name="Spang A."/>
            <person name="Saw J.H."/>
            <person name="Jorgensen S.L."/>
            <person name="Zaremba-Niedzwiedzka K."/>
            <person name="Martijn J."/>
            <person name="Lind A.E."/>
            <person name="van Eijk R."/>
            <person name="Schleper C."/>
            <person name="Guy L."/>
            <person name="Ettema T.J."/>
        </authorList>
    </citation>
    <scope>NUCLEOTIDE SEQUENCE</scope>
</reference>
<feature type="domain" description="P-type ATPase A" evidence="3">
    <location>
        <begin position="52"/>
        <end position="95"/>
    </location>
</feature>
<evidence type="ECO:0000256" key="2">
    <source>
        <dbReference type="SAM" id="Phobius"/>
    </source>
</evidence>
<comment type="caution">
    <text evidence="4">The sequence shown here is derived from an EMBL/GenBank/DDBJ whole genome shotgun (WGS) entry which is preliminary data.</text>
</comment>
<comment type="similarity">
    <text evidence="1">Belongs to the cation transport ATPase (P-type) (TC 3.A.3) family. Type IB subfamily.</text>
</comment>
<dbReference type="PANTHER" id="PTHR48085">
    <property type="entry name" value="CADMIUM/ZINC-TRANSPORTING ATPASE HMA2-RELATED"/>
    <property type="match status" value="1"/>
</dbReference>
<protein>
    <recommendedName>
        <fullName evidence="3">P-type ATPase A domain-containing protein</fullName>
    </recommendedName>
</protein>
<dbReference type="InterPro" id="IPR059000">
    <property type="entry name" value="ATPase_P-type_domA"/>
</dbReference>
<gene>
    <name evidence="4" type="ORF">LCGC14_2358130</name>
</gene>
<dbReference type="AlphaFoldDB" id="A0A0F9C787"/>
<dbReference type="InterPro" id="IPR008250">
    <property type="entry name" value="ATPase_P-typ_transduc_dom_A_sf"/>
</dbReference>
<dbReference type="SUPFAM" id="SSF81653">
    <property type="entry name" value="Calcium ATPase, transduction domain A"/>
    <property type="match status" value="1"/>
</dbReference>
<name>A0A0F9C787_9ZZZZ</name>
<evidence type="ECO:0000256" key="1">
    <source>
        <dbReference type="ARBA" id="ARBA00006024"/>
    </source>
</evidence>
<feature type="non-terminal residue" evidence="4">
    <location>
        <position position="1"/>
    </location>
</feature>
<dbReference type="PANTHER" id="PTHR48085:SF5">
    <property type="entry name" value="CADMIUM_ZINC-TRANSPORTING ATPASE HMA4-RELATED"/>
    <property type="match status" value="1"/>
</dbReference>
<feature type="transmembrane region" description="Helical" evidence="2">
    <location>
        <begin position="6"/>
        <end position="34"/>
    </location>
</feature>
<keyword evidence="2" id="KW-0472">Membrane</keyword>
<dbReference type="Pfam" id="PF00122">
    <property type="entry name" value="E1-E2_ATPase"/>
    <property type="match status" value="1"/>
</dbReference>
<dbReference type="InterPro" id="IPR051014">
    <property type="entry name" value="Cation_Transport_ATPase_IB"/>
</dbReference>
<keyword evidence="2" id="KW-1133">Transmembrane helix</keyword>
<sequence length="130" mass="13973">MNLLMVVAVAGAIGLGEFFEAATVAFFFSLSLYLESWSVGRARNAVSALLDLAPPTARVIRSDGSETDVPAAEVAVNDRFIVRGGDRIPLDCEVAVWSKLDYVSGVVPFHNYFSSHRSCARRIVSCSSAS</sequence>
<accession>A0A0F9C787</accession>
<organism evidence="4">
    <name type="scientific">marine sediment metagenome</name>
    <dbReference type="NCBI Taxonomy" id="412755"/>
    <lineage>
        <taxon>unclassified sequences</taxon>
        <taxon>metagenomes</taxon>
        <taxon>ecological metagenomes</taxon>
    </lineage>
</organism>
<proteinExistence type="inferred from homology"/>
<dbReference type="GO" id="GO:0022857">
    <property type="term" value="F:transmembrane transporter activity"/>
    <property type="evidence" value="ECO:0007669"/>
    <property type="project" value="TreeGrafter"/>
</dbReference>